<protein>
    <recommendedName>
        <fullName evidence="6">Protein EARLY FLOWERING 4 domain-containing protein</fullName>
    </recommendedName>
</protein>
<evidence type="ECO:0000256" key="3">
    <source>
        <dbReference type="ARBA" id="ARBA00023108"/>
    </source>
</evidence>
<proteinExistence type="inferred from homology"/>
<dbReference type="EMBL" id="JBJKBG010000010">
    <property type="protein sequence ID" value="KAL3717997.1"/>
    <property type="molecule type" value="Genomic_DNA"/>
</dbReference>
<dbReference type="GO" id="GO:0048511">
    <property type="term" value="P:rhythmic process"/>
    <property type="evidence" value="ECO:0007669"/>
    <property type="project" value="UniProtKB-KW"/>
</dbReference>
<dbReference type="Proteomes" id="UP001634007">
    <property type="component" value="Unassembled WGS sequence"/>
</dbReference>
<dbReference type="PANTHER" id="PTHR33469:SF5">
    <property type="entry name" value="PROTEIN EARLY FLOWERING 4"/>
    <property type="match status" value="1"/>
</dbReference>
<accession>A0ABD3IVH8</accession>
<evidence type="ECO:0000256" key="1">
    <source>
        <dbReference type="ARBA" id="ARBA00004123"/>
    </source>
</evidence>
<dbReference type="Pfam" id="PF07011">
    <property type="entry name" value="Elf4"/>
    <property type="match status" value="1"/>
</dbReference>
<feature type="region of interest" description="Disordered" evidence="5">
    <location>
        <begin position="1"/>
        <end position="100"/>
    </location>
</feature>
<comment type="subcellular location">
    <subcellularLocation>
        <location evidence="1">Nucleus</location>
    </subcellularLocation>
</comment>
<comment type="caution">
    <text evidence="7">The sequence shown here is derived from an EMBL/GenBank/DDBJ whole genome shotgun (WGS) entry which is preliminary data.</text>
</comment>
<evidence type="ECO:0000313" key="8">
    <source>
        <dbReference type="Proteomes" id="UP001634007"/>
    </source>
</evidence>
<keyword evidence="8" id="KW-1185">Reference proteome</keyword>
<sequence>MQPRRLKEKYRFSPKISTAQQELTKKKCPPPKLRSRSDDQRRLDSSPAPDRAMEDAAAAAANNRRRRRCPSSAKANPSTVTTATTARAGDSLKGSPVDVEDEEALECDPEVWEMFNKNFRQVQTVLDRNRSLIRQVNDNHQSKSANNMVKNVALIHEINQNISKVVSLYSDLSTDFSSAFHQRETSGTGSASK</sequence>
<keyword evidence="4" id="KW-0539">Nucleus</keyword>
<name>A0ABD3IVH8_EUCGL</name>
<dbReference type="InterPro" id="IPR040462">
    <property type="entry name" value="EARLY_FLOWERING_4"/>
</dbReference>
<feature type="compositionally biased region" description="Basic and acidic residues" evidence="5">
    <location>
        <begin position="35"/>
        <end position="44"/>
    </location>
</feature>
<reference evidence="7 8" key="1">
    <citation type="submission" date="2024-11" db="EMBL/GenBank/DDBJ databases">
        <title>Chromosome-level genome assembly of Eucalyptus globulus Labill. provides insights into its genome evolution.</title>
        <authorList>
            <person name="Li X."/>
        </authorList>
    </citation>
    <scope>NUCLEOTIDE SEQUENCE [LARGE SCALE GENOMIC DNA]</scope>
    <source>
        <strain evidence="7">CL2024</strain>
        <tissue evidence="7">Fresh tender leaves</tissue>
    </source>
</reference>
<gene>
    <name evidence="7" type="ORF">ACJRO7_003177</name>
</gene>
<evidence type="ECO:0000256" key="5">
    <source>
        <dbReference type="SAM" id="MobiDB-lite"/>
    </source>
</evidence>
<evidence type="ECO:0000313" key="7">
    <source>
        <dbReference type="EMBL" id="KAL3717997.1"/>
    </source>
</evidence>
<dbReference type="AlphaFoldDB" id="A0ABD3IVH8"/>
<evidence type="ECO:0000256" key="2">
    <source>
        <dbReference type="ARBA" id="ARBA00009514"/>
    </source>
</evidence>
<comment type="similarity">
    <text evidence="2">Belongs to the EARLY FLOWERING 4 family.</text>
</comment>
<evidence type="ECO:0000259" key="6">
    <source>
        <dbReference type="Pfam" id="PF07011"/>
    </source>
</evidence>
<organism evidence="7 8">
    <name type="scientific">Eucalyptus globulus</name>
    <name type="common">Tasmanian blue gum</name>
    <dbReference type="NCBI Taxonomy" id="34317"/>
    <lineage>
        <taxon>Eukaryota</taxon>
        <taxon>Viridiplantae</taxon>
        <taxon>Streptophyta</taxon>
        <taxon>Embryophyta</taxon>
        <taxon>Tracheophyta</taxon>
        <taxon>Spermatophyta</taxon>
        <taxon>Magnoliopsida</taxon>
        <taxon>eudicotyledons</taxon>
        <taxon>Gunneridae</taxon>
        <taxon>Pentapetalae</taxon>
        <taxon>rosids</taxon>
        <taxon>malvids</taxon>
        <taxon>Myrtales</taxon>
        <taxon>Myrtaceae</taxon>
        <taxon>Myrtoideae</taxon>
        <taxon>Eucalypteae</taxon>
        <taxon>Eucalyptus</taxon>
    </lineage>
</organism>
<dbReference type="PANTHER" id="PTHR33469">
    <property type="entry name" value="PROTEIN ELF4-LIKE 4"/>
    <property type="match status" value="1"/>
</dbReference>
<feature type="compositionally biased region" description="Polar residues" evidence="5">
    <location>
        <begin position="73"/>
        <end position="85"/>
    </location>
</feature>
<dbReference type="GO" id="GO:0005634">
    <property type="term" value="C:nucleus"/>
    <property type="evidence" value="ECO:0007669"/>
    <property type="project" value="UniProtKB-SubCell"/>
</dbReference>
<keyword evidence="3" id="KW-0090">Biological rhythms</keyword>
<evidence type="ECO:0000256" key="4">
    <source>
        <dbReference type="ARBA" id="ARBA00023242"/>
    </source>
</evidence>
<dbReference type="InterPro" id="IPR009741">
    <property type="entry name" value="EARLY_FLOWERING_4_dom"/>
</dbReference>
<feature type="domain" description="Protein EARLY FLOWERING 4" evidence="6">
    <location>
        <begin position="107"/>
        <end position="185"/>
    </location>
</feature>